<organism evidence="1 2">
    <name type="scientific">Hymenobacter swuensis DY53</name>
    <dbReference type="NCBI Taxonomy" id="1227739"/>
    <lineage>
        <taxon>Bacteria</taxon>
        <taxon>Pseudomonadati</taxon>
        <taxon>Bacteroidota</taxon>
        <taxon>Cytophagia</taxon>
        <taxon>Cytophagales</taxon>
        <taxon>Hymenobacteraceae</taxon>
        <taxon>Hymenobacter</taxon>
    </lineage>
</organism>
<dbReference type="AlphaFoldDB" id="W8F0K2"/>
<protein>
    <submittedName>
        <fullName evidence="1">Uncharacterized protein</fullName>
    </submittedName>
</protein>
<reference evidence="1 2" key="1">
    <citation type="submission" date="2014-01" db="EMBL/GenBank/DDBJ databases">
        <title>Complete genome sequence of ionizing-radiation resistance bacterium Hymenobacter swuensis DY53.</title>
        <authorList>
            <person name="Jung J.-H."/>
            <person name="Jeong S.-W."/>
            <person name="Joe M.-H."/>
            <person name="Cho y.-j."/>
            <person name="Kim M.-K."/>
            <person name="Lim S.-Y."/>
        </authorList>
    </citation>
    <scope>NUCLEOTIDE SEQUENCE [LARGE SCALE GENOMIC DNA]</scope>
    <source>
        <strain evidence="1 2">DY53</strain>
    </source>
</reference>
<accession>W8F0K2</accession>
<dbReference type="HOGENOM" id="CLU_3026158_0_0_10"/>
<evidence type="ECO:0000313" key="2">
    <source>
        <dbReference type="Proteomes" id="UP000019423"/>
    </source>
</evidence>
<dbReference type="Proteomes" id="UP000019423">
    <property type="component" value="Chromosome"/>
</dbReference>
<keyword evidence="2" id="KW-1185">Reference proteome</keyword>
<dbReference type="KEGG" id="hsw:Hsw_2813"/>
<dbReference type="PATRIC" id="fig|1227739.3.peg.2996"/>
<evidence type="ECO:0000313" key="1">
    <source>
        <dbReference type="EMBL" id="AHJ98408.1"/>
    </source>
</evidence>
<dbReference type="EMBL" id="CP007145">
    <property type="protein sequence ID" value="AHJ98408.1"/>
    <property type="molecule type" value="Genomic_DNA"/>
</dbReference>
<dbReference type="STRING" id="1227739.Hsw_2813"/>
<proteinExistence type="predicted"/>
<name>W8F0K2_9BACT</name>
<sequence>MSDNSKKALPSQEEPFFVLRFILLAYFGASQPNPDPPIKYIFGRPGGVQAARPPW</sequence>
<gene>
    <name evidence="1" type="ORF">Hsw_2813</name>
</gene>